<dbReference type="PANTHER" id="PTHR30329">
    <property type="entry name" value="STATOR ELEMENT OF FLAGELLAR MOTOR COMPLEX"/>
    <property type="match status" value="1"/>
</dbReference>
<evidence type="ECO:0000256" key="5">
    <source>
        <dbReference type="SAM" id="SignalP"/>
    </source>
</evidence>
<dbReference type="InterPro" id="IPR036737">
    <property type="entry name" value="OmpA-like_sf"/>
</dbReference>
<keyword evidence="2 4" id="KW-0472">Membrane</keyword>
<dbReference type="PROSITE" id="PS51123">
    <property type="entry name" value="OMPA_2"/>
    <property type="match status" value="1"/>
</dbReference>
<protein>
    <submittedName>
        <fullName evidence="7">OOP family OmpA-OmpF porin</fullName>
    </submittedName>
</protein>
<evidence type="ECO:0000256" key="3">
    <source>
        <dbReference type="ARBA" id="ARBA00023237"/>
    </source>
</evidence>
<evidence type="ECO:0000259" key="6">
    <source>
        <dbReference type="PROSITE" id="PS51123"/>
    </source>
</evidence>
<dbReference type="InterPro" id="IPR050330">
    <property type="entry name" value="Bact_OuterMem_StrucFunc"/>
</dbReference>
<dbReference type="AlphaFoldDB" id="A0A2T0WIB2"/>
<evidence type="ECO:0000256" key="1">
    <source>
        <dbReference type="ARBA" id="ARBA00004442"/>
    </source>
</evidence>
<keyword evidence="8" id="KW-1185">Reference proteome</keyword>
<comment type="caution">
    <text evidence="7">The sequence shown here is derived from an EMBL/GenBank/DDBJ whole genome shotgun (WGS) entry which is preliminary data.</text>
</comment>
<feature type="domain" description="OmpA-like" evidence="6">
    <location>
        <begin position="190"/>
        <end position="307"/>
    </location>
</feature>
<accession>A0A2T0WIB2</accession>
<dbReference type="CDD" id="cd07185">
    <property type="entry name" value="OmpA_C-like"/>
    <property type="match status" value="1"/>
</dbReference>
<sequence length="307" mass="32677">MIRTLCLLGCVLAANAATALELPLPAGTEQVLSLAPAADNYAMPTGPYAQGIVPSEEIEGLRSVSVWRAPPQSSYRVMSALIDGLKAQDIEIIFSCDTLTCGGFDFRFATYVAPGPEMFVNLRDFRFLSARLPDGGAMTLLVSQTSNRTYVQMVQISPDSVGETPETVRPAEPITATPQISYATPPLQRMLSVGHAVLDDLTFETGASTLGKGPFASLEVLAGYLKEHPTAQVVLVGHTDSVGSLSGNTNLSKVRAQAVRRSLLDRYGVPPAQVDAQGAGYLAPVASNMENAGREANRRVEVVLLKQ</sequence>
<organism evidence="7 8">
    <name type="scientific">Donghicola tyrosinivorans</name>
    <dbReference type="NCBI Taxonomy" id="1652492"/>
    <lineage>
        <taxon>Bacteria</taxon>
        <taxon>Pseudomonadati</taxon>
        <taxon>Pseudomonadota</taxon>
        <taxon>Alphaproteobacteria</taxon>
        <taxon>Rhodobacterales</taxon>
        <taxon>Roseobacteraceae</taxon>
        <taxon>Donghicola</taxon>
    </lineage>
</organism>
<dbReference type="SUPFAM" id="SSF103088">
    <property type="entry name" value="OmpA-like"/>
    <property type="match status" value="1"/>
</dbReference>
<name>A0A2T0WIB2_9RHOB</name>
<evidence type="ECO:0000313" key="7">
    <source>
        <dbReference type="EMBL" id="PRY86426.1"/>
    </source>
</evidence>
<evidence type="ECO:0000313" key="8">
    <source>
        <dbReference type="Proteomes" id="UP000238392"/>
    </source>
</evidence>
<dbReference type="PRINTS" id="PR01021">
    <property type="entry name" value="OMPADOMAIN"/>
</dbReference>
<comment type="subcellular location">
    <subcellularLocation>
        <location evidence="1">Cell outer membrane</location>
    </subcellularLocation>
</comment>
<feature type="chain" id="PRO_5015740678" evidence="5">
    <location>
        <begin position="20"/>
        <end position="307"/>
    </location>
</feature>
<dbReference type="Proteomes" id="UP000238392">
    <property type="component" value="Unassembled WGS sequence"/>
</dbReference>
<feature type="signal peptide" evidence="5">
    <location>
        <begin position="1"/>
        <end position="19"/>
    </location>
</feature>
<proteinExistence type="predicted"/>
<dbReference type="InterPro" id="IPR006665">
    <property type="entry name" value="OmpA-like"/>
</dbReference>
<evidence type="ECO:0000256" key="2">
    <source>
        <dbReference type="ARBA" id="ARBA00023136"/>
    </source>
</evidence>
<reference evidence="7 8" key="1">
    <citation type="submission" date="2018-03" db="EMBL/GenBank/DDBJ databases">
        <title>Genomic Encyclopedia of Archaeal and Bacterial Type Strains, Phase II (KMG-II): from individual species to whole genera.</title>
        <authorList>
            <person name="Goeker M."/>
        </authorList>
    </citation>
    <scope>NUCLEOTIDE SEQUENCE [LARGE SCALE GENOMIC DNA]</scope>
    <source>
        <strain evidence="7 8">DSM 100212</strain>
    </source>
</reference>
<dbReference type="RefSeq" id="WP_106266653.1">
    <property type="nucleotide sequence ID" value="NZ_PVTQ01000012.1"/>
</dbReference>
<dbReference type="OrthoDB" id="9792021at2"/>
<dbReference type="PANTHER" id="PTHR30329:SF21">
    <property type="entry name" value="LIPOPROTEIN YIAD-RELATED"/>
    <property type="match status" value="1"/>
</dbReference>
<gene>
    <name evidence="7" type="ORF">CLV74_11265</name>
</gene>
<keyword evidence="3" id="KW-0998">Cell outer membrane</keyword>
<dbReference type="Gene3D" id="3.30.1330.60">
    <property type="entry name" value="OmpA-like domain"/>
    <property type="match status" value="1"/>
</dbReference>
<dbReference type="InterPro" id="IPR006664">
    <property type="entry name" value="OMP_bac"/>
</dbReference>
<evidence type="ECO:0000256" key="4">
    <source>
        <dbReference type="PROSITE-ProRule" id="PRU00473"/>
    </source>
</evidence>
<dbReference type="EMBL" id="PVTQ01000012">
    <property type="protein sequence ID" value="PRY86426.1"/>
    <property type="molecule type" value="Genomic_DNA"/>
</dbReference>
<dbReference type="GO" id="GO:0009279">
    <property type="term" value="C:cell outer membrane"/>
    <property type="evidence" value="ECO:0007669"/>
    <property type="project" value="UniProtKB-SubCell"/>
</dbReference>
<keyword evidence="5" id="KW-0732">Signal</keyword>
<dbReference type="Pfam" id="PF00691">
    <property type="entry name" value="OmpA"/>
    <property type="match status" value="1"/>
</dbReference>